<dbReference type="RefSeq" id="WP_064702801.1">
    <property type="nucleotide sequence ID" value="NZ_CP038871.1"/>
</dbReference>
<reference evidence="1" key="1">
    <citation type="submission" date="2022-07" db="EMBL/GenBank/DDBJ databases">
        <title>Sequence of Pasteurella multocoda 17BRD-035.</title>
        <authorList>
            <person name="Roy Chowdhury P."/>
            <person name="Alhamami T."/>
            <person name="Trott D.J."/>
            <person name="Djordvevic S.P."/>
        </authorList>
    </citation>
    <scope>NUCLEOTIDE SEQUENCE</scope>
    <source>
        <strain evidence="1">17BRD-035</strain>
    </source>
</reference>
<accession>A0AAW8VB63</accession>
<dbReference type="EMBL" id="JANIEN010000044">
    <property type="protein sequence ID" value="MDT3453572.1"/>
    <property type="molecule type" value="Genomic_DNA"/>
</dbReference>
<proteinExistence type="predicted"/>
<dbReference type="Proteomes" id="UP001182304">
    <property type="component" value="Unassembled WGS sequence"/>
</dbReference>
<evidence type="ECO:0000313" key="2">
    <source>
        <dbReference type="Proteomes" id="UP001182304"/>
    </source>
</evidence>
<protein>
    <recommendedName>
        <fullName evidence="3">Phage protein</fullName>
    </recommendedName>
</protein>
<gene>
    <name evidence="1" type="ORF">NQF69_12445</name>
</gene>
<name>A0AAW8VB63_PASMD</name>
<organism evidence="1 2">
    <name type="scientific">Pasteurella multocida</name>
    <dbReference type="NCBI Taxonomy" id="747"/>
    <lineage>
        <taxon>Bacteria</taxon>
        <taxon>Pseudomonadati</taxon>
        <taxon>Pseudomonadota</taxon>
        <taxon>Gammaproteobacteria</taxon>
        <taxon>Pasteurellales</taxon>
        <taxon>Pasteurellaceae</taxon>
        <taxon>Pasteurella</taxon>
    </lineage>
</organism>
<dbReference type="AlphaFoldDB" id="A0AAW8VB63"/>
<comment type="caution">
    <text evidence="1">The sequence shown here is derived from an EMBL/GenBank/DDBJ whole genome shotgun (WGS) entry which is preliminary data.</text>
</comment>
<evidence type="ECO:0008006" key="3">
    <source>
        <dbReference type="Google" id="ProtNLM"/>
    </source>
</evidence>
<evidence type="ECO:0000313" key="1">
    <source>
        <dbReference type="EMBL" id="MDT3453572.1"/>
    </source>
</evidence>
<sequence>MKTEYKCPKCGGEIEDLTESDEWMYFADEPFRCCGHYTGRYPNVSKDCLMNRTKSCGYFSLEELKK</sequence>